<keyword evidence="2" id="KW-1133">Transmembrane helix</keyword>
<proteinExistence type="predicted"/>
<gene>
    <name evidence="3" type="ORF">S12H4_28627</name>
</gene>
<feature type="transmembrane region" description="Helical" evidence="2">
    <location>
        <begin position="106"/>
        <end position="128"/>
    </location>
</feature>
<evidence type="ECO:0000313" key="3">
    <source>
        <dbReference type="EMBL" id="GAI91027.1"/>
    </source>
</evidence>
<feature type="compositionally biased region" description="Polar residues" evidence="1">
    <location>
        <begin position="8"/>
        <end position="19"/>
    </location>
</feature>
<evidence type="ECO:0000256" key="2">
    <source>
        <dbReference type="SAM" id="Phobius"/>
    </source>
</evidence>
<dbReference type="AlphaFoldDB" id="X1SDF2"/>
<keyword evidence="2" id="KW-0472">Membrane</keyword>
<name>X1SDF2_9ZZZZ</name>
<dbReference type="InterPro" id="IPR013783">
    <property type="entry name" value="Ig-like_fold"/>
</dbReference>
<organism evidence="3">
    <name type="scientific">marine sediment metagenome</name>
    <dbReference type="NCBI Taxonomy" id="412755"/>
    <lineage>
        <taxon>unclassified sequences</taxon>
        <taxon>metagenomes</taxon>
        <taxon>ecological metagenomes</taxon>
    </lineage>
</organism>
<reference evidence="3" key="1">
    <citation type="journal article" date="2014" name="Front. Microbiol.">
        <title>High frequency of phylogenetically diverse reductive dehalogenase-homologous genes in deep subseafloor sedimentary metagenomes.</title>
        <authorList>
            <person name="Kawai M."/>
            <person name="Futagami T."/>
            <person name="Toyoda A."/>
            <person name="Takaki Y."/>
            <person name="Nishi S."/>
            <person name="Hori S."/>
            <person name="Arai W."/>
            <person name="Tsubouchi T."/>
            <person name="Morono Y."/>
            <person name="Uchiyama I."/>
            <person name="Ito T."/>
            <person name="Fujiyama A."/>
            <person name="Inagaki F."/>
            <person name="Takami H."/>
        </authorList>
    </citation>
    <scope>NUCLEOTIDE SEQUENCE</scope>
    <source>
        <strain evidence="3">Expedition CK06-06</strain>
    </source>
</reference>
<protein>
    <recommendedName>
        <fullName evidence="4">Fibronectin type-III domain-containing protein</fullName>
    </recommendedName>
</protein>
<accession>X1SDF2</accession>
<feature type="region of interest" description="Disordered" evidence="1">
    <location>
        <begin position="1"/>
        <end position="20"/>
    </location>
</feature>
<sequence>MPPGDFELSTNAGTPSDNDGNFDLTWESADGALTYSVYQYSSYITEINGSLTLLGDGITELSHALSGYTDGTYYFIAVAHNAYGDTRSNCIEVVVQIPSDGGIPGYYFVIAAIIIVAVIGIVIAIIIIKRRK</sequence>
<keyword evidence="2" id="KW-0812">Transmembrane</keyword>
<dbReference type="Gene3D" id="2.60.40.10">
    <property type="entry name" value="Immunoglobulins"/>
    <property type="match status" value="1"/>
</dbReference>
<comment type="caution">
    <text evidence="3">The sequence shown here is derived from an EMBL/GenBank/DDBJ whole genome shotgun (WGS) entry which is preliminary data.</text>
</comment>
<evidence type="ECO:0008006" key="4">
    <source>
        <dbReference type="Google" id="ProtNLM"/>
    </source>
</evidence>
<evidence type="ECO:0000256" key="1">
    <source>
        <dbReference type="SAM" id="MobiDB-lite"/>
    </source>
</evidence>
<dbReference type="EMBL" id="BARW01016437">
    <property type="protein sequence ID" value="GAI91027.1"/>
    <property type="molecule type" value="Genomic_DNA"/>
</dbReference>